<reference evidence="1 2" key="1">
    <citation type="journal article" date="2015" name="Nature">
        <title>rRNA introns, odd ribosomes, and small enigmatic genomes across a large radiation of phyla.</title>
        <authorList>
            <person name="Brown C.T."/>
            <person name="Hug L.A."/>
            <person name="Thomas B.C."/>
            <person name="Sharon I."/>
            <person name="Castelle C.J."/>
            <person name="Singh A."/>
            <person name="Wilkins M.J."/>
            <person name="Williams K.H."/>
            <person name="Banfield J.F."/>
        </authorList>
    </citation>
    <scope>NUCLEOTIDE SEQUENCE [LARGE SCALE GENOMIC DNA]</scope>
</reference>
<comment type="caution">
    <text evidence="1">The sequence shown here is derived from an EMBL/GenBank/DDBJ whole genome shotgun (WGS) entry which is preliminary data.</text>
</comment>
<gene>
    <name evidence="1" type="ORF">US45_C0017G0003</name>
</gene>
<protein>
    <submittedName>
        <fullName evidence="1">Uncharacterized protein</fullName>
    </submittedName>
</protein>
<dbReference type="EMBL" id="LBTA01000017">
    <property type="protein sequence ID" value="KKQ32760.1"/>
    <property type="molecule type" value="Genomic_DNA"/>
</dbReference>
<organism evidence="1 2">
    <name type="scientific">Candidatus Nomurabacteria bacterium GW2011_GWA1_37_20</name>
    <dbReference type="NCBI Taxonomy" id="1618729"/>
    <lineage>
        <taxon>Bacteria</taxon>
        <taxon>Candidatus Nomuraibacteriota</taxon>
    </lineage>
</organism>
<evidence type="ECO:0000313" key="1">
    <source>
        <dbReference type="EMBL" id="KKQ32760.1"/>
    </source>
</evidence>
<accession>A0A0G0H2L0</accession>
<proteinExistence type="predicted"/>
<sequence>MIELTDVNPDDLTEEDAVMWYNVNNYTKGLITQAQLEKYTEGVNHSDNVSRGNFRAVIGNKLMLLWGKEELEKMSSGK</sequence>
<dbReference type="AlphaFoldDB" id="A0A0G0H2L0"/>
<dbReference type="Proteomes" id="UP000034701">
    <property type="component" value="Unassembled WGS sequence"/>
</dbReference>
<evidence type="ECO:0000313" key="2">
    <source>
        <dbReference type="Proteomes" id="UP000034701"/>
    </source>
</evidence>
<name>A0A0G0H2L0_9BACT</name>